<dbReference type="InterPro" id="IPR002731">
    <property type="entry name" value="ATPase_BadF"/>
</dbReference>
<sequence>MALFLGFDAGGTKTECALANDGHIVARARGGSIKPLRVSEEQAQENMRLLLGEIQRKSGAELREVAASCIGTAGVRLPQTQAWMKKILSQYAGGEIVVCGDEVIALDAVFPGAAGVLVMAGTGSNILARATDGSTFNVGGWGPALGDEGSGYWIGHQALRLAFRAYDFDQPSMLLERAREFWKATTLGDVVNIANQTPSPDFSQLAPLVVECAEAGDAVSREILELGGRVLGECASHAFRKLRRLEPDAAMPGIAFTGGILSGVTFVRESMMAEIRRELPNAVVHGEAADPIAGALWRARQAFTQPQAAHAAAL</sequence>
<dbReference type="RefSeq" id="WP_165876830.1">
    <property type="nucleotide sequence ID" value="NZ_SMGK01000005.1"/>
</dbReference>
<dbReference type="AlphaFoldDB" id="A0A4R1L1D9"/>
<gene>
    <name evidence="2" type="ORF">C7378_3058</name>
</gene>
<organism evidence="2 3">
    <name type="scientific">Acidipila rosea</name>
    <dbReference type="NCBI Taxonomy" id="768535"/>
    <lineage>
        <taxon>Bacteria</taxon>
        <taxon>Pseudomonadati</taxon>
        <taxon>Acidobacteriota</taxon>
        <taxon>Terriglobia</taxon>
        <taxon>Terriglobales</taxon>
        <taxon>Acidobacteriaceae</taxon>
        <taxon>Acidipila</taxon>
    </lineage>
</organism>
<comment type="caution">
    <text evidence="2">The sequence shown here is derived from an EMBL/GenBank/DDBJ whole genome shotgun (WGS) entry which is preliminary data.</text>
</comment>
<dbReference type="Gene3D" id="3.30.420.40">
    <property type="match status" value="2"/>
</dbReference>
<dbReference type="InterPro" id="IPR043129">
    <property type="entry name" value="ATPase_NBD"/>
</dbReference>
<accession>A0A4R1L1D9</accession>
<dbReference type="SUPFAM" id="SSF53067">
    <property type="entry name" value="Actin-like ATPase domain"/>
    <property type="match status" value="2"/>
</dbReference>
<keyword evidence="2" id="KW-0808">Transferase</keyword>
<dbReference type="InterPro" id="IPR052519">
    <property type="entry name" value="Euk-type_GlcNAc_Kinase"/>
</dbReference>
<name>A0A4R1L1D9_9BACT</name>
<protein>
    <submittedName>
        <fullName evidence="2">N-acetylglucosamine kinase-like BadF-type ATPase</fullName>
    </submittedName>
</protein>
<dbReference type="PANTHER" id="PTHR43190:SF3">
    <property type="entry name" value="N-ACETYL-D-GLUCOSAMINE KINASE"/>
    <property type="match status" value="1"/>
</dbReference>
<dbReference type="Proteomes" id="UP000295210">
    <property type="component" value="Unassembled WGS sequence"/>
</dbReference>
<dbReference type="CDD" id="cd24007">
    <property type="entry name" value="ASKHA_NBD_eukNAGK-like"/>
    <property type="match status" value="1"/>
</dbReference>
<dbReference type="EMBL" id="SMGK01000005">
    <property type="protein sequence ID" value="TCK71768.1"/>
    <property type="molecule type" value="Genomic_DNA"/>
</dbReference>
<proteinExistence type="predicted"/>
<dbReference type="GO" id="GO:0016301">
    <property type="term" value="F:kinase activity"/>
    <property type="evidence" value="ECO:0007669"/>
    <property type="project" value="UniProtKB-KW"/>
</dbReference>
<feature type="domain" description="ATPase BadF/BadG/BcrA/BcrD type" evidence="1">
    <location>
        <begin position="5"/>
        <end position="278"/>
    </location>
</feature>
<dbReference type="Pfam" id="PF01869">
    <property type="entry name" value="BcrAD_BadFG"/>
    <property type="match status" value="1"/>
</dbReference>
<keyword evidence="3" id="KW-1185">Reference proteome</keyword>
<evidence type="ECO:0000259" key="1">
    <source>
        <dbReference type="Pfam" id="PF01869"/>
    </source>
</evidence>
<keyword evidence="2" id="KW-0418">Kinase</keyword>
<dbReference type="PANTHER" id="PTHR43190">
    <property type="entry name" value="N-ACETYL-D-GLUCOSAMINE KINASE"/>
    <property type="match status" value="1"/>
</dbReference>
<reference evidence="2 3" key="1">
    <citation type="submission" date="2019-03" db="EMBL/GenBank/DDBJ databases">
        <title>Genomic Encyclopedia of Type Strains, Phase IV (KMG-IV): sequencing the most valuable type-strain genomes for metagenomic binning, comparative biology and taxonomic classification.</title>
        <authorList>
            <person name="Goeker M."/>
        </authorList>
    </citation>
    <scope>NUCLEOTIDE SEQUENCE [LARGE SCALE GENOMIC DNA]</scope>
    <source>
        <strain evidence="2 3">DSM 103428</strain>
    </source>
</reference>
<evidence type="ECO:0000313" key="2">
    <source>
        <dbReference type="EMBL" id="TCK71768.1"/>
    </source>
</evidence>
<evidence type="ECO:0000313" key="3">
    <source>
        <dbReference type="Proteomes" id="UP000295210"/>
    </source>
</evidence>